<gene>
    <name evidence="2" type="ORF">PSEHALCIP103_03740</name>
</gene>
<proteinExistence type="predicted"/>
<organism evidence="2 3">
    <name type="scientific">Pseudoalteromonas haloplanktis</name>
    <name type="common">Alteromonas haloplanktis</name>
    <dbReference type="NCBI Taxonomy" id="228"/>
    <lineage>
        <taxon>Bacteria</taxon>
        <taxon>Pseudomonadati</taxon>
        <taxon>Pseudomonadota</taxon>
        <taxon>Gammaproteobacteria</taxon>
        <taxon>Alteromonadales</taxon>
        <taxon>Pseudoalteromonadaceae</taxon>
        <taxon>Pseudoalteromonas</taxon>
    </lineage>
</organism>
<dbReference type="RefSeq" id="WP_262977530.1">
    <property type="nucleotide sequence ID" value="NZ_CAMAPB010000210.1"/>
</dbReference>
<protein>
    <submittedName>
        <fullName evidence="2">Uncharacterized protein</fullName>
    </submittedName>
</protein>
<sequence length="145" mass="16079">MRVDANVHYFNGNQRTKPSAEASTSFSAALTAAQTDNDKTDSSTKQADFTSMTRQEMRDWANTQIRNGEMSLDDGRPFMAMTMKIPVNGGELAGAHSDETRYNFIQKTRDGIQGALSRNDETTLKMLESAMSIMQDKSTGVNIRI</sequence>
<name>A0A9W4R5B7_PSEHA</name>
<keyword evidence="3" id="KW-1185">Reference proteome</keyword>
<dbReference type="Proteomes" id="UP001152447">
    <property type="component" value="Unassembled WGS sequence"/>
</dbReference>
<evidence type="ECO:0000313" key="2">
    <source>
        <dbReference type="EMBL" id="CAH9067180.1"/>
    </source>
</evidence>
<reference evidence="2" key="1">
    <citation type="submission" date="2022-07" db="EMBL/GenBank/DDBJ databases">
        <authorList>
            <person name="Criscuolo A."/>
        </authorList>
    </citation>
    <scope>NUCLEOTIDE SEQUENCE</scope>
    <source>
        <strain evidence="2">CIP103197</strain>
    </source>
</reference>
<comment type="caution">
    <text evidence="2">The sequence shown here is derived from an EMBL/GenBank/DDBJ whole genome shotgun (WGS) entry which is preliminary data.</text>
</comment>
<evidence type="ECO:0000313" key="3">
    <source>
        <dbReference type="Proteomes" id="UP001152447"/>
    </source>
</evidence>
<evidence type="ECO:0000256" key="1">
    <source>
        <dbReference type="SAM" id="MobiDB-lite"/>
    </source>
</evidence>
<feature type="region of interest" description="Disordered" evidence="1">
    <location>
        <begin position="1"/>
        <end position="25"/>
    </location>
</feature>
<dbReference type="AlphaFoldDB" id="A0A9W4R5B7"/>
<dbReference type="EMBL" id="CAMAPB010000210">
    <property type="protein sequence ID" value="CAH9067180.1"/>
    <property type="molecule type" value="Genomic_DNA"/>
</dbReference>
<accession>A0A9W4R5B7</accession>